<feature type="compositionally biased region" description="Basic and acidic residues" evidence="1">
    <location>
        <begin position="45"/>
        <end position="55"/>
    </location>
</feature>
<evidence type="ECO:0000313" key="3">
    <source>
        <dbReference type="Proteomes" id="UP000053260"/>
    </source>
</evidence>
<evidence type="ECO:0000313" key="2">
    <source>
        <dbReference type="EMBL" id="KUO20500.1"/>
    </source>
</evidence>
<dbReference type="RefSeq" id="WP_067020647.1">
    <property type="nucleotide sequence ID" value="NZ_KQ949081.1"/>
</dbReference>
<comment type="caution">
    <text evidence="2">The sequence shown here is derived from an EMBL/GenBank/DDBJ whole genome shotgun (WGS) entry which is preliminary data.</text>
</comment>
<dbReference type="STRING" id="909626.AQJ91_14105"/>
<accession>A0A101V0Z9</accession>
<sequence length="61" mass="6565">METQKPQDYALTELPAEPAAEPGCAECLSLVVARRNARSSGDHSAASDRNVELRHHQAAAH</sequence>
<dbReference type="EMBL" id="LMXB01000034">
    <property type="protein sequence ID" value="KUO20500.1"/>
    <property type="molecule type" value="Genomic_DNA"/>
</dbReference>
<reference evidence="2 3" key="1">
    <citation type="submission" date="2015-10" db="EMBL/GenBank/DDBJ databases">
        <title>Draft genome sequence of Streptomyces sp. RV15, isolated from a marine sponge.</title>
        <authorList>
            <person name="Ruckert C."/>
            <person name="Abdelmohsen U.R."/>
            <person name="Winkler A."/>
            <person name="Hentschel U."/>
            <person name="Kalinowski J."/>
            <person name="Kampfer P."/>
            <person name="Glaeser S."/>
        </authorList>
    </citation>
    <scope>NUCLEOTIDE SEQUENCE [LARGE SCALE GENOMIC DNA]</scope>
    <source>
        <strain evidence="2 3">RV15</strain>
    </source>
</reference>
<keyword evidence="3" id="KW-1185">Reference proteome</keyword>
<dbReference type="OrthoDB" id="4251049at2"/>
<protein>
    <submittedName>
        <fullName evidence="2">Uncharacterized protein</fullName>
    </submittedName>
</protein>
<evidence type="ECO:0000256" key="1">
    <source>
        <dbReference type="SAM" id="MobiDB-lite"/>
    </source>
</evidence>
<dbReference type="AlphaFoldDB" id="A0A101V0Z9"/>
<organism evidence="2 3">
    <name type="scientific">Streptomyces dysideae</name>
    <dbReference type="NCBI Taxonomy" id="909626"/>
    <lineage>
        <taxon>Bacteria</taxon>
        <taxon>Bacillati</taxon>
        <taxon>Actinomycetota</taxon>
        <taxon>Actinomycetes</taxon>
        <taxon>Kitasatosporales</taxon>
        <taxon>Streptomycetaceae</taxon>
        <taxon>Streptomyces</taxon>
    </lineage>
</organism>
<name>A0A101V0Z9_9ACTN</name>
<proteinExistence type="predicted"/>
<dbReference type="Proteomes" id="UP000053260">
    <property type="component" value="Unassembled WGS sequence"/>
</dbReference>
<feature type="region of interest" description="Disordered" evidence="1">
    <location>
        <begin position="35"/>
        <end position="61"/>
    </location>
</feature>
<gene>
    <name evidence="2" type="ORF">AQJ91_14105</name>
</gene>